<dbReference type="EMBL" id="JAICCE010000011">
    <property type="protein sequence ID" value="KAG9271536.1"/>
    <property type="molecule type" value="Genomic_DNA"/>
</dbReference>
<dbReference type="AlphaFoldDB" id="A0A8T2LQ65"/>
<gene>
    <name evidence="1" type="ORF">AMEX_G14470</name>
</gene>
<proteinExistence type="predicted"/>
<accession>A0A8T2LQ65</accession>
<evidence type="ECO:0000313" key="2">
    <source>
        <dbReference type="Proteomes" id="UP000752171"/>
    </source>
</evidence>
<organism evidence="1 2">
    <name type="scientific">Astyanax mexicanus</name>
    <name type="common">Blind cave fish</name>
    <name type="synonym">Astyanax fasciatus mexicanus</name>
    <dbReference type="NCBI Taxonomy" id="7994"/>
    <lineage>
        <taxon>Eukaryota</taxon>
        <taxon>Metazoa</taxon>
        <taxon>Chordata</taxon>
        <taxon>Craniata</taxon>
        <taxon>Vertebrata</taxon>
        <taxon>Euteleostomi</taxon>
        <taxon>Actinopterygii</taxon>
        <taxon>Neopterygii</taxon>
        <taxon>Teleostei</taxon>
        <taxon>Ostariophysi</taxon>
        <taxon>Characiformes</taxon>
        <taxon>Characoidei</taxon>
        <taxon>Acestrorhamphidae</taxon>
        <taxon>Acestrorhamphinae</taxon>
        <taxon>Astyanax</taxon>
    </lineage>
</organism>
<comment type="caution">
    <text evidence="1">The sequence shown here is derived from an EMBL/GenBank/DDBJ whole genome shotgun (WGS) entry which is preliminary data.</text>
</comment>
<protein>
    <submittedName>
        <fullName evidence="1">Uncharacterized protein</fullName>
    </submittedName>
</protein>
<sequence>MFSIFRKGGSSRAVLEARRALWYITAFDHCPKALNGELQRNGLEKTQPHGTQPSAEGLYTALLIVSNEHFRLFCV</sequence>
<evidence type="ECO:0000313" key="1">
    <source>
        <dbReference type="EMBL" id="KAG9271536.1"/>
    </source>
</evidence>
<reference evidence="1 2" key="1">
    <citation type="submission" date="2021-07" db="EMBL/GenBank/DDBJ databases">
        <authorList>
            <person name="Imarazene B."/>
            <person name="Zahm M."/>
            <person name="Klopp C."/>
            <person name="Cabau C."/>
            <person name="Beille S."/>
            <person name="Jouanno E."/>
            <person name="Castinel A."/>
            <person name="Lluch J."/>
            <person name="Gil L."/>
            <person name="Kuchtly C."/>
            <person name="Lopez Roques C."/>
            <person name="Donnadieu C."/>
            <person name="Parrinello H."/>
            <person name="Journot L."/>
            <person name="Du K."/>
            <person name="Schartl M."/>
            <person name="Retaux S."/>
            <person name="Guiguen Y."/>
        </authorList>
    </citation>
    <scope>NUCLEOTIDE SEQUENCE [LARGE SCALE GENOMIC DNA]</scope>
    <source>
        <strain evidence="1">Pach_M1</strain>
        <tissue evidence="1">Testis</tissue>
    </source>
</reference>
<name>A0A8T2LQ65_ASTMX</name>
<dbReference type="Proteomes" id="UP000752171">
    <property type="component" value="Unassembled WGS sequence"/>
</dbReference>